<gene>
    <name evidence="1" type="ORF">N207_06275</name>
</gene>
<name>T0EV60_HELPX</name>
<protein>
    <submittedName>
        <fullName evidence="1">Uncharacterized protein</fullName>
    </submittedName>
</protein>
<dbReference type="SUPFAM" id="SSF48425">
    <property type="entry name" value="Sec7 domain"/>
    <property type="match status" value="1"/>
</dbReference>
<evidence type="ECO:0000313" key="2">
    <source>
        <dbReference type="Proteomes" id="UP000015605"/>
    </source>
</evidence>
<evidence type="ECO:0000313" key="1">
    <source>
        <dbReference type="EMBL" id="EPZ93319.1"/>
    </source>
</evidence>
<reference evidence="1 2" key="1">
    <citation type="journal article" date="2013" name="Genome Announc.">
        <title>Multiple genome sequences of Helicobacter pylori strains of diverse disease and antibiotic resistance backgrounds from Malaysia.</title>
        <authorList>
            <person name="Rehvathy V."/>
            <person name="Tan M.H."/>
            <person name="Gunaletchumy S.P."/>
            <person name="Teh X."/>
            <person name="Wang S."/>
            <person name="Baybayan P."/>
            <person name="Singh S."/>
            <person name="Ashby M."/>
            <person name="Kaakoush N.O."/>
            <person name="Mitchell H.M."/>
            <person name="Croft L.J."/>
            <person name="Goh K.L."/>
            <person name="Loke M.F."/>
            <person name="Vadivelu J."/>
        </authorList>
    </citation>
    <scope>NUCLEOTIDE SEQUENCE [LARGE SCALE GENOMIC DNA]</scope>
    <source>
        <strain evidence="1 2">UM114</strain>
    </source>
</reference>
<sequence>MTRIVAFDASGSLEAFDYRGVLLHTQEIQANEKVKLPFTQKNFFKFNGISFAVCEGVGDLDYKDYPKNLNFNALLTETIENYLLNDKEPQNTQQKALLTDFLEVYDKNIEKGFIYLKPRFFLEKEKQLIERILK</sequence>
<dbReference type="Proteomes" id="UP000015605">
    <property type="component" value="Unassembled WGS sequence"/>
</dbReference>
<proteinExistence type="predicted"/>
<dbReference type="AlphaFoldDB" id="T0EV60"/>
<dbReference type="PATRIC" id="fig|1355531.3.peg.381"/>
<accession>T0EV60</accession>
<dbReference type="RefSeq" id="WP_021309740.1">
    <property type="nucleotide sequence ID" value="NZ_AUSS01000008.1"/>
</dbReference>
<comment type="caution">
    <text evidence="1">The sequence shown here is derived from an EMBL/GenBank/DDBJ whole genome shotgun (WGS) entry which is preliminary data.</text>
</comment>
<dbReference type="GO" id="GO:0005085">
    <property type="term" value="F:guanyl-nucleotide exchange factor activity"/>
    <property type="evidence" value="ECO:0007669"/>
    <property type="project" value="InterPro"/>
</dbReference>
<dbReference type="EMBL" id="AUSS01000008">
    <property type="protein sequence ID" value="EPZ93319.1"/>
    <property type="molecule type" value="Genomic_DNA"/>
</dbReference>
<dbReference type="InterPro" id="IPR035999">
    <property type="entry name" value="Sec7_dom_sf"/>
</dbReference>
<dbReference type="GO" id="GO:0032012">
    <property type="term" value="P:regulation of ARF protein signal transduction"/>
    <property type="evidence" value="ECO:0007669"/>
    <property type="project" value="InterPro"/>
</dbReference>
<organism evidence="1 2">
    <name type="scientific">Helicobacter pylori UM114</name>
    <dbReference type="NCBI Taxonomy" id="1355531"/>
    <lineage>
        <taxon>Bacteria</taxon>
        <taxon>Pseudomonadati</taxon>
        <taxon>Campylobacterota</taxon>
        <taxon>Epsilonproteobacteria</taxon>
        <taxon>Campylobacterales</taxon>
        <taxon>Helicobacteraceae</taxon>
        <taxon>Helicobacter</taxon>
    </lineage>
</organism>